<protein>
    <recommendedName>
        <fullName evidence="9">BHLH domain-containing protein</fullName>
    </recommendedName>
</protein>
<evidence type="ECO:0000313" key="7">
    <source>
        <dbReference type="EMBL" id="POY76559.1"/>
    </source>
</evidence>
<feature type="compositionally biased region" description="Low complexity" evidence="6">
    <location>
        <begin position="63"/>
        <end position="74"/>
    </location>
</feature>
<evidence type="ECO:0008006" key="9">
    <source>
        <dbReference type="Google" id="ProtNLM"/>
    </source>
</evidence>
<keyword evidence="4" id="KW-0804">Transcription</keyword>
<feature type="compositionally biased region" description="Polar residues" evidence="6">
    <location>
        <begin position="238"/>
        <end position="248"/>
    </location>
</feature>
<dbReference type="EMBL" id="PJQD01000003">
    <property type="protein sequence ID" value="POY76559.1"/>
    <property type="molecule type" value="Genomic_DNA"/>
</dbReference>
<feature type="compositionally biased region" description="Acidic residues" evidence="6">
    <location>
        <begin position="164"/>
        <end position="175"/>
    </location>
</feature>
<feature type="compositionally biased region" description="Polar residues" evidence="6">
    <location>
        <begin position="222"/>
        <end position="231"/>
    </location>
</feature>
<dbReference type="GO" id="GO:0000981">
    <property type="term" value="F:DNA-binding transcription factor activity, RNA polymerase II-specific"/>
    <property type="evidence" value="ECO:0007669"/>
    <property type="project" value="TreeGrafter"/>
</dbReference>
<feature type="region of interest" description="Disordered" evidence="6">
    <location>
        <begin position="1"/>
        <end position="25"/>
    </location>
</feature>
<name>A0A2S5BIF6_9BASI</name>
<feature type="region of interest" description="Disordered" evidence="6">
    <location>
        <begin position="63"/>
        <end position="103"/>
    </location>
</feature>
<dbReference type="Gene3D" id="4.10.280.10">
    <property type="entry name" value="Helix-loop-helix DNA-binding domain"/>
    <property type="match status" value="1"/>
</dbReference>
<keyword evidence="8" id="KW-1185">Reference proteome</keyword>
<comment type="subcellular location">
    <subcellularLocation>
        <location evidence="1">Nucleus</location>
    </subcellularLocation>
</comment>
<evidence type="ECO:0000256" key="5">
    <source>
        <dbReference type="ARBA" id="ARBA00023242"/>
    </source>
</evidence>
<dbReference type="GO" id="GO:0000978">
    <property type="term" value="F:RNA polymerase II cis-regulatory region sequence-specific DNA binding"/>
    <property type="evidence" value="ECO:0007669"/>
    <property type="project" value="TreeGrafter"/>
</dbReference>
<dbReference type="OrthoDB" id="2529669at2759"/>
<evidence type="ECO:0000256" key="3">
    <source>
        <dbReference type="ARBA" id="ARBA00023125"/>
    </source>
</evidence>
<dbReference type="SUPFAM" id="SSF47459">
    <property type="entry name" value="HLH, helix-loop-helix DNA-binding domain"/>
    <property type="match status" value="1"/>
</dbReference>
<keyword evidence="5" id="KW-0539">Nucleus</keyword>
<dbReference type="Proteomes" id="UP000237144">
    <property type="component" value="Unassembled WGS sequence"/>
</dbReference>
<feature type="compositionally biased region" description="Low complexity" evidence="6">
    <location>
        <begin position="189"/>
        <end position="210"/>
    </location>
</feature>
<evidence type="ECO:0000256" key="6">
    <source>
        <dbReference type="SAM" id="MobiDB-lite"/>
    </source>
</evidence>
<evidence type="ECO:0000256" key="1">
    <source>
        <dbReference type="ARBA" id="ARBA00004123"/>
    </source>
</evidence>
<dbReference type="AlphaFoldDB" id="A0A2S5BIF6"/>
<gene>
    <name evidence="7" type="ORF">BMF94_0344</name>
</gene>
<reference evidence="7 8" key="1">
    <citation type="journal article" date="2018" name="Front. Microbiol.">
        <title>Prospects for Fungal Bioremediation of Acidic Radioactive Waste Sites: Characterization and Genome Sequence of Rhodotorula taiwanensis MD1149.</title>
        <authorList>
            <person name="Tkavc R."/>
            <person name="Matrosova V.Y."/>
            <person name="Grichenko O.E."/>
            <person name="Gostincar C."/>
            <person name="Volpe R.P."/>
            <person name="Klimenkova P."/>
            <person name="Gaidamakova E.K."/>
            <person name="Zhou C.E."/>
            <person name="Stewart B.J."/>
            <person name="Lyman M.G."/>
            <person name="Malfatti S.A."/>
            <person name="Rubinfeld B."/>
            <person name="Courtot M."/>
            <person name="Singh J."/>
            <person name="Dalgard C.L."/>
            <person name="Hamilton T."/>
            <person name="Frey K.G."/>
            <person name="Gunde-Cimerman N."/>
            <person name="Dugan L."/>
            <person name="Daly M.J."/>
        </authorList>
    </citation>
    <scope>NUCLEOTIDE SEQUENCE [LARGE SCALE GENOMIC DNA]</scope>
    <source>
        <strain evidence="7 8">MD1149</strain>
    </source>
</reference>
<dbReference type="GO" id="GO:0046983">
    <property type="term" value="F:protein dimerization activity"/>
    <property type="evidence" value="ECO:0007669"/>
    <property type="project" value="InterPro"/>
</dbReference>
<evidence type="ECO:0000256" key="4">
    <source>
        <dbReference type="ARBA" id="ARBA00023163"/>
    </source>
</evidence>
<feature type="region of interest" description="Disordered" evidence="6">
    <location>
        <begin position="332"/>
        <end position="363"/>
    </location>
</feature>
<keyword evidence="3" id="KW-0238">DNA-binding</keyword>
<feature type="region of interest" description="Disordered" evidence="6">
    <location>
        <begin position="164"/>
        <end position="258"/>
    </location>
</feature>
<dbReference type="InterPro" id="IPR036638">
    <property type="entry name" value="HLH_DNA-bd_sf"/>
</dbReference>
<evidence type="ECO:0000313" key="8">
    <source>
        <dbReference type="Proteomes" id="UP000237144"/>
    </source>
</evidence>
<organism evidence="7 8">
    <name type="scientific">Rhodotorula taiwanensis</name>
    <dbReference type="NCBI Taxonomy" id="741276"/>
    <lineage>
        <taxon>Eukaryota</taxon>
        <taxon>Fungi</taxon>
        <taxon>Dikarya</taxon>
        <taxon>Basidiomycota</taxon>
        <taxon>Pucciniomycotina</taxon>
        <taxon>Microbotryomycetes</taxon>
        <taxon>Sporidiobolales</taxon>
        <taxon>Sporidiobolaceae</taxon>
        <taxon>Rhodotorula</taxon>
    </lineage>
</organism>
<comment type="caution">
    <text evidence="7">The sequence shown here is derived from an EMBL/GenBank/DDBJ whole genome shotgun (WGS) entry which is preliminary data.</text>
</comment>
<sequence>MAQQQQENGVDSNPTSARAGPSTSTANYIAGQSYAYPPLPAASTAAPHRYQLPVPPHAPSALFSAAAVASSHLHQQPQPHTPTNHSYAAPPHSIAPHEATTPDPDAVKRARMAQHTRDLEEWMMAAAASNGQSGATGLIRERGPGVGGGKSALEAAIEAVEGSDLDAEGEDDVDYELLPPPPPAKRARTSSAATAGSNSAAARPRARQSANGASGASKRTGESTAPRSSGVPSIAPATASSNGASAIKSTAAGPPRKGKAGAIARKYLMETDDVPPMSSSEDFSLPMLPPLPAGAKVYTPATAPLIEAHILANGDGAKAAMALANEGTATTATAPVTGKGKRKAPAARRTSANGGSGGASTGTALVTSIHADGPEEPIVGPDPTPDLLVSLYPLQPRPARPPRARAHSGSPMSAAAAAAAAAGAKGPLLSAEQKKANHIASEQKRRAAIRKGYDGLCEVVPTLKAAVEEFEERVRKVAVGTPGDNAAEEAAAIEQAKLAAAIEKGKRQGRGKGGESTTGALMGGISVGGEKIDGRAGPKSEAVVLTQTVEHIRRLLSDRTALLTKLTGLHAAGRARGPTGASREWDDRWDDGMREEMGIALVDDADLED</sequence>
<feature type="compositionally biased region" description="Polar residues" evidence="6">
    <location>
        <begin position="75"/>
        <end position="86"/>
    </location>
</feature>
<dbReference type="PANTHER" id="PTHR15741:SF27">
    <property type="entry name" value="TRANSCRIPTION FACTOR AP-4"/>
    <property type="match status" value="1"/>
</dbReference>
<accession>A0A2S5BIF6</accession>
<evidence type="ECO:0000256" key="2">
    <source>
        <dbReference type="ARBA" id="ARBA00023015"/>
    </source>
</evidence>
<dbReference type="InterPro" id="IPR052207">
    <property type="entry name" value="Max-like/E-box_TFs"/>
</dbReference>
<proteinExistence type="predicted"/>
<dbReference type="PANTHER" id="PTHR15741">
    <property type="entry name" value="BASIC HELIX-LOOP-HELIX ZIP TRANSCRIPTION FACTOR"/>
    <property type="match status" value="1"/>
</dbReference>
<dbReference type="GO" id="GO:0005634">
    <property type="term" value="C:nucleus"/>
    <property type="evidence" value="ECO:0007669"/>
    <property type="project" value="UniProtKB-SubCell"/>
</dbReference>
<keyword evidence="2" id="KW-0805">Transcription regulation</keyword>
<dbReference type="STRING" id="741276.A0A2S5BIF6"/>